<organism evidence="1 2">
    <name type="scientific">Corynebacterium callunae DSM 20147</name>
    <dbReference type="NCBI Taxonomy" id="1121353"/>
    <lineage>
        <taxon>Bacteria</taxon>
        <taxon>Bacillati</taxon>
        <taxon>Actinomycetota</taxon>
        <taxon>Actinomycetes</taxon>
        <taxon>Mycobacteriales</taxon>
        <taxon>Corynebacteriaceae</taxon>
        <taxon>Corynebacterium</taxon>
    </lineage>
</organism>
<name>M1URG2_9CORY</name>
<keyword evidence="2" id="KW-1185">Reference proteome</keyword>
<evidence type="ECO:0000313" key="1">
    <source>
        <dbReference type="EMBL" id="AGG65587.1"/>
    </source>
</evidence>
<dbReference type="PATRIC" id="fig|1121353.3.peg.137"/>
<dbReference type="EMBL" id="CP004354">
    <property type="protein sequence ID" value="AGG65587.1"/>
    <property type="molecule type" value="Genomic_DNA"/>
</dbReference>
<dbReference type="STRING" id="1121353.H924_00645"/>
<dbReference type="HOGENOM" id="CLU_3198704_0_0_11"/>
<dbReference type="InterPro" id="IPR029068">
    <property type="entry name" value="Glyas_Bleomycin-R_OHBP_Dase"/>
</dbReference>
<dbReference type="Proteomes" id="UP000011760">
    <property type="component" value="Chromosome"/>
</dbReference>
<sequence length="45" mass="4937">MQAEFERLKALGVEFTLEPMDVGPSVIAIFDDTVGNLIQIVTLKS</sequence>
<dbReference type="eggNOG" id="COG0346">
    <property type="taxonomic scope" value="Bacteria"/>
</dbReference>
<evidence type="ECO:0008006" key="3">
    <source>
        <dbReference type="Google" id="ProtNLM"/>
    </source>
</evidence>
<evidence type="ECO:0000313" key="2">
    <source>
        <dbReference type="Proteomes" id="UP000011760"/>
    </source>
</evidence>
<gene>
    <name evidence="1" type="ORF">H924_00645</name>
</gene>
<accession>M1URG2</accession>
<protein>
    <recommendedName>
        <fullName evidence="3">VOC domain-containing protein</fullName>
    </recommendedName>
</protein>
<dbReference type="Gene3D" id="3.10.180.10">
    <property type="entry name" value="2,3-Dihydroxybiphenyl 1,2-Dioxygenase, domain 1"/>
    <property type="match status" value="1"/>
</dbReference>
<dbReference type="KEGG" id="ccn:H924_00645"/>
<dbReference type="SUPFAM" id="SSF54593">
    <property type="entry name" value="Glyoxalase/Bleomycin resistance protein/Dihydroxybiphenyl dioxygenase"/>
    <property type="match status" value="1"/>
</dbReference>
<dbReference type="AlphaFoldDB" id="M1URG2"/>
<reference evidence="1 2" key="1">
    <citation type="submission" date="2013-02" db="EMBL/GenBank/DDBJ databases">
        <title>The complete genome sequence of Corynebacterium callunae DSM 20147.</title>
        <authorList>
            <person name="Ruckert C."/>
            <person name="Albersmeier A."/>
            <person name="Kalinowski J."/>
        </authorList>
    </citation>
    <scope>NUCLEOTIDE SEQUENCE [LARGE SCALE GENOMIC DNA]</scope>
    <source>
        <strain evidence="1 2">DSM 20147</strain>
    </source>
</reference>
<proteinExistence type="predicted"/>